<evidence type="ECO:0000313" key="9">
    <source>
        <dbReference type="EMBL" id="QOS67274.1"/>
    </source>
</evidence>
<dbReference type="Proteomes" id="UP000478463">
    <property type="component" value="Chromosome"/>
</dbReference>
<keyword evidence="5" id="KW-0249">Electron transport</keyword>
<dbReference type="GO" id="GO:0046872">
    <property type="term" value="F:metal ion binding"/>
    <property type="evidence" value="ECO:0007669"/>
    <property type="project" value="UniProtKB-KW"/>
</dbReference>
<keyword evidence="6" id="KW-0408">Iron</keyword>
<evidence type="ECO:0000259" key="8">
    <source>
        <dbReference type="PROSITE" id="PS51379"/>
    </source>
</evidence>
<evidence type="ECO:0000256" key="7">
    <source>
        <dbReference type="ARBA" id="ARBA00023014"/>
    </source>
</evidence>
<evidence type="ECO:0000313" key="10">
    <source>
        <dbReference type="Proteomes" id="UP000478463"/>
    </source>
</evidence>
<dbReference type="InterPro" id="IPR017896">
    <property type="entry name" value="4Fe4S_Fe-S-bd"/>
</dbReference>
<evidence type="ECO:0000256" key="4">
    <source>
        <dbReference type="ARBA" id="ARBA00022737"/>
    </source>
</evidence>
<keyword evidence="7" id="KW-0411">Iron-sulfur</keyword>
<dbReference type="EMBL" id="CP063310">
    <property type="protein sequence ID" value="QOS67274.1"/>
    <property type="molecule type" value="Genomic_DNA"/>
</dbReference>
<dbReference type="Pfam" id="PF13247">
    <property type="entry name" value="Fer4_11"/>
    <property type="match status" value="1"/>
</dbReference>
<dbReference type="Pfam" id="PF12800">
    <property type="entry name" value="Fer4_4"/>
    <property type="match status" value="1"/>
</dbReference>
<evidence type="ECO:0000256" key="1">
    <source>
        <dbReference type="ARBA" id="ARBA00022448"/>
    </source>
</evidence>
<proteinExistence type="predicted"/>
<feature type="domain" description="4Fe-4S ferredoxin-type" evidence="8">
    <location>
        <begin position="87"/>
        <end position="116"/>
    </location>
</feature>
<dbReference type="PROSITE" id="PS51379">
    <property type="entry name" value="4FE4S_FER_2"/>
    <property type="match status" value="2"/>
</dbReference>
<gene>
    <name evidence="9" type="ORF">GS424_012205</name>
</gene>
<sequence>MSNANVEPKGFYFNSLRCSGCRTCQVACKDKNRLDPGTFFRHVTSYQAGTYPNAMLYHYPATCNHCANPACVAVCPNAAMYVDEDDGTVQHDDEKCIGCQYCVKACPYGVPQYLEALQKTHKCDACIGLRAAGESPACVAACPMRALEFGPIAELRAAHPDTVDEIAVLPEASQTTPSVAILPKAAMLEKGPVPVIL</sequence>
<evidence type="ECO:0000256" key="3">
    <source>
        <dbReference type="ARBA" id="ARBA00022723"/>
    </source>
</evidence>
<dbReference type="Gene3D" id="3.30.70.20">
    <property type="match status" value="2"/>
</dbReference>
<evidence type="ECO:0000256" key="2">
    <source>
        <dbReference type="ARBA" id="ARBA00022485"/>
    </source>
</evidence>
<feature type="domain" description="4Fe-4S ferredoxin-type" evidence="8">
    <location>
        <begin position="54"/>
        <end position="85"/>
    </location>
</feature>
<keyword evidence="3" id="KW-0479">Metal-binding</keyword>
<evidence type="ECO:0000256" key="5">
    <source>
        <dbReference type="ARBA" id="ARBA00022982"/>
    </source>
</evidence>
<dbReference type="PROSITE" id="PS00198">
    <property type="entry name" value="4FE4S_FER_1"/>
    <property type="match status" value="1"/>
</dbReference>
<dbReference type="KEGG" id="egd:GS424_012205"/>
<dbReference type="RefSeq" id="WP_160942759.1">
    <property type="nucleotide sequence ID" value="NZ_CP063310.1"/>
</dbReference>
<protein>
    <submittedName>
        <fullName evidence="9">4Fe-4S dicluster domain-containing protein</fullName>
    </submittedName>
</protein>
<name>A0A6L7IUP0_9ACTN</name>
<keyword evidence="1" id="KW-0813">Transport</keyword>
<reference evidence="9" key="1">
    <citation type="submission" date="2020-10" db="EMBL/GenBank/DDBJ databases">
        <title>Eggerthella sp. nov., isolated from human feces.</title>
        <authorList>
            <person name="Yajun G."/>
        </authorList>
    </citation>
    <scope>NUCLEOTIDE SEQUENCE [LARGE SCALE GENOMIC DNA]</scope>
    <source>
        <strain evidence="9 10">HF-1101</strain>
    </source>
</reference>
<dbReference type="InterPro" id="IPR050954">
    <property type="entry name" value="ET_IronSulfur_Cluster-Binding"/>
</dbReference>
<dbReference type="AlphaFoldDB" id="A0A6L7IUP0"/>
<dbReference type="InterPro" id="IPR017900">
    <property type="entry name" value="4Fe4S_Fe_S_CS"/>
</dbReference>
<evidence type="ECO:0000256" key="6">
    <source>
        <dbReference type="ARBA" id="ARBA00023004"/>
    </source>
</evidence>
<dbReference type="PANTHER" id="PTHR43177:SF5">
    <property type="entry name" value="ANAEROBIC DIMETHYL SULFOXIDE REDUCTASE CHAIN B-RELATED"/>
    <property type="match status" value="1"/>
</dbReference>
<dbReference type="CDD" id="cd16371">
    <property type="entry name" value="DMSOR_beta_like"/>
    <property type="match status" value="1"/>
</dbReference>
<keyword evidence="4" id="KW-0677">Repeat</keyword>
<accession>A0A6L7IUP0</accession>
<organism evidence="9">
    <name type="scientific">Eggerthella guodeyinii</name>
    <dbReference type="NCBI Taxonomy" id="2690837"/>
    <lineage>
        <taxon>Bacteria</taxon>
        <taxon>Bacillati</taxon>
        <taxon>Actinomycetota</taxon>
        <taxon>Coriobacteriia</taxon>
        <taxon>Eggerthellales</taxon>
        <taxon>Eggerthellaceae</taxon>
        <taxon>Eggerthella</taxon>
    </lineage>
</organism>
<keyword evidence="2" id="KW-0004">4Fe-4S</keyword>
<dbReference type="PANTHER" id="PTHR43177">
    <property type="entry name" value="PROTEIN NRFC"/>
    <property type="match status" value="1"/>
</dbReference>
<dbReference type="SUPFAM" id="SSF54862">
    <property type="entry name" value="4Fe-4S ferredoxins"/>
    <property type="match status" value="1"/>
</dbReference>
<dbReference type="GO" id="GO:0051539">
    <property type="term" value="F:4 iron, 4 sulfur cluster binding"/>
    <property type="evidence" value="ECO:0007669"/>
    <property type="project" value="UniProtKB-KW"/>
</dbReference>